<evidence type="ECO:0000259" key="8">
    <source>
        <dbReference type="SMART" id="SM00382"/>
    </source>
</evidence>
<proteinExistence type="predicted"/>
<dbReference type="InterPro" id="IPR041569">
    <property type="entry name" value="AAA_lid_3"/>
</dbReference>
<dbReference type="FunFam" id="3.40.50.300:FF:001025">
    <property type="entry name" value="ATPase family, AAA domain-containing 2B"/>
    <property type="match status" value="1"/>
</dbReference>
<dbReference type="GO" id="GO:0005524">
    <property type="term" value="F:ATP binding"/>
    <property type="evidence" value="ECO:0007669"/>
    <property type="project" value="UniProtKB-KW"/>
</dbReference>
<keyword evidence="3" id="KW-0496">Mitochondrion</keyword>
<feature type="compositionally biased region" description="Acidic residues" evidence="6">
    <location>
        <begin position="242"/>
        <end position="255"/>
    </location>
</feature>
<dbReference type="Proteomes" id="UP000693970">
    <property type="component" value="Unassembled WGS sequence"/>
</dbReference>
<dbReference type="GO" id="GO:0051301">
    <property type="term" value="P:cell division"/>
    <property type="evidence" value="ECO:0007669"/>
    <property type="project" value="UniProtKB-KW"/>
</dbReference>
<feature type="domain" description="AAA+ ATPase" evidence="8">
    <location>
        <begin position="1166"/>
        <end position="1309"/>
    </location>
</feature>
<dbReference type="InterPro" id="IPR015415">
    <property type="entry name" value="Spast_Vps4_C"/>
</dbReference>
<dbReference type="Pfam" id="PF17862">
    <property type="entry name" value="AAA_lid_3"/>
    <property type="match status" value="1"/>
</dbReference>
<keyword evidence="9" id="KW-0131">Cell cycle</keyword>
<keyword evidence="3" id="KW-0472">Membrane</keyword>
<feature type="signal peptide" evidence="7">
    <location>
        <begin position="1"/>
        <end position="34"/>
    </location>
</feature>
<evidence type="ECO:0000313" key="9">
    <source>
        <dbReference type="EMBL" id="KAG7362903.1"/>
    </source>
</evidence>
<dbReference type="InterPro" id="IPR051701">
    <property type="entry name" value="Mito_OM_Translocase_MSP1"/>
</dbReference>
<keyword evidence="3" id="KW-1000">Mitochondrion outer membrane</keyword>
<evidence type="ECO:0000256" key="3">
    <source>
        <dbReference type="ARBA" id="ARBA00022787"/>
    </source>
</evidence>
<evidence type="ECO:0000256" key="5">
    <source>
        <dbReference type="ARBA" id="ARBA00023054"/>
    </source>
</evidence>
<keyword evidence="2" id="KW-0547">Nucleotide-binding</keyword>
<dbReference type="SMART" id="SM00382">
    <property type="entry name" value="AAA"/>
    <property type="match status" value="1"/>
</dbReference>
<evidence type="ECO:0000313" key="10">
    <source>
        <dbReference type="Proteomes" id="UP000693970"/>
    </source>
</evidence>
<accession>A0A9K3LIY7</accession>
<dbReference type="Pfam" id="PF00004">
    <property type="entry name" value="AAA"/>
    <property type="match status" value="1"/>
</dbReference>
<feature type="region of interest" description="Disordered" evidence="6">
    <location>
        <begin position="590"/>
        <end position="610"/>
    </location>
</feature>
<keyword evidence="4" id="KW-0067">ATP-binding</keyword>
<evidence type="ECO:0000256" key="4">
    <source>
        <dbReference type="ARBA" id="ARBA00022840"/>
    </source>
</evidence>
<organism evidence="9 10">
    <name type="scientific">Nitzschia inconspicua</name>
    <dbReference type="NCBI Taxonomy" id="303405"/>
    <lineage>
        <taxon>Eukaryota</taxon>
        <taxon>Sar</taxon>
        <taxon>Stramenopiles</taxon>
        <taxon>Ochrophyta</taxon>
        <taxon>Bacillariophyta</taxon>
        <taxon>Bacillariophyceae</taxon>
        <taxon>Bacillariophycidae</taxon>
        <taxon>Bacillariales</taxon>
        <taxon>Bacillariaceae</taxon>
        <taxon>Nitzschia</taxon>
    </lineage>
</organism>
<gene>
    <name evidence="9" type="ORF">IV203_026263</name>
</gene>
<feature type="region of interest" description="Disordered" evidence="6">
    <location>
        <begin position="50"/>
        <end position="203"/>
    </location>
</feature>
<reference evidence="9" key="1">
    <citation type="journal article" date="2021" name="Sci. Rep.">
        <title>Diploid genomic architecture of Nitzschia inconspicua, an elite biomass production diatom.</title>
        <authorList>
            <person name="Oliver A."/>
            <person name="Podell S."/>
            <person name="Pinowska A."/>
            <person name="Traller J.C."/>
            <person name="Smith S.R."/>
            <person name="McClure R."/>
            <person name="Beliaev A."/>
            <person name="Bohutskyi P."/>
            <person name="Hill E.A."/>
            <person name="Rabines A."/>
            <person name="Zheng H."/>
            <person name="Allen L.Z."/>
            <person name="Kuo A."/>
            <person name="Grigoriev I.V."/>
            <person name="Allen A.E."/>
            <person name="Hazlebeck D."/>
            <person name="Allen E.E."/>
        </authorList>
    </citation>
    <scope>NUCLEOTIDE SEQUENCE</scope>
    <source>
        <strain evidence="9">Hildebrandi</strain>
    </source>
</reference>
<dbReference type="PANTHER" id="PTHR45644:SF56">
    <property type="entry name" value="AAA ATPASE, PUTATIVE (AFU_ORTHOLOGUE AFUA_2G12920)-RELATED"/>
    <property type="match status" value="1"/>
</dbReference>
<keyword evidence="9" id="KW-0132">Cell division</keyword>
<feature type="region of interest" description="Disordered" evidence="6">
    <location>
        <begin position="229"/>
        <end position="300"/>
    </location>
</feature>
<dbReference type="GO" id="GO:0005741">
    <property type="term" value="C:mitochondrial outer membrane"/>
    <property type="evidence" value="ECO:0007669"/>
    <property type="project" value="UniProtKB-SubCell"/>
</dbReference>
<feature type="compositionally biased region" description="Low complexity" evidence="6">
    <location>
        <begin position="72"/>
        <end position="93"/>
    </location>
</feature>
<comment type="caution">
    <text evidence="9">The sequence shown here is derived from an EMBL/GenBank/DDBJ whole genome shotgun (WGS) entry which is preliminary data.</text>
</comment>
<feature type="compositionally biased region" description="Basic residues" evidence="6">
    <location>
        <begin position="160"/>
        <end position="174"/>
    </location>
</feature>
<name>A0A9K3LIY7_9STRA</name>
<sequence>MKRRTTAMLSGGMMKMLLLLVVTFVVVRWDDVEAGHGYYHLPWVSRVTTTSRGGASFSHDKDTEKEKEEQESTTTTTTSTSTNAAAVEAYVAAVKERDSEQQQQQQQQQQRNDCEEYDDSPRDNDEEDPSGSVDGEPSNTMSSSPPPNEDTVEDSVVGVKAHHHHHPNNNHKKSNAVGDPDGDDNGESDDDSDDTLSEYSEEWEELEELVEEFLDDLPVGQELQVEVELVEQGPPGGVIRQDDDDDDDDDVETDENTSSAEIKGGGGVGVRLSRMNRRRRNRRKDAWNTYSSADNDNDDTKLSHDQARLLSAWSQFVFFPPTKQALTYLSDNARLIDASSKSRLDRRTLYAGLMLEWGATDSKLSSTTRKYLPSSSAQSLQAALSLATQPQWRKSAPRTSGIRLYQEEDTTKGCTLAMQETVAMALAHSLGCAMLILDDHVINKVRHYMTSSGLSEDSMKPAALLRSLLSLAKEGKLKPTATPGSVSACMKRDLSLGLDDPYDERAIISCDDMVRWEEEWKKEAEENIDSDSAEKQDKPLPLLVFIRTNTSTNLFKSKSAMELLIQECTSNDSIHLITLGKGIDATTVSLPKTDGNESQELQTRPPTRTIQGTNNPYFGFSPQNQNASGQNDPEGSRRFNIFLARTIDEHGQPALLGCIAPPSAGNLFPHMMAMQARERFKDHDEDSPQRIELERWAQALQEHMDANGSSGLSSVPPPQFFNASFGYLPSGVENGQPPPPPPPEKIEQVLQEAMAEMLDRLATMSDETDAIQSDLSPDLQKAFAQVLRNENLRRGIGENLRRAAPALSDPKCQGVMLSVYVPPPQNHQNRGKLPGPPMEMSGRQPNNMGGWFQKILNNQEDSAEVGMDEASEMKNKQKRVRTMAAAAAVMAANNANSSNGTGRSSENKAARNLAKLESICRPIPVGSPQDPVRAKSWDSWIARERGAVIFRQNRKVLNEQLALRNLALQQHTGTRGAGSALRQMLSVRNIEENMEGVIKCAVELEAAKSQRQGETSAEMHNKEMNLDVDISLNQLILNEDGSLSSKEEAVDSLSVKDDKKEDNLQYIHPSSLETALTMECHISPSPSGGLSVSSAATPYRSKEEIMALAQDKHERALISQVVSPQDIGVTYDMIGGLSDVKELLRQSITYPLKFPHLYSEGIAREAVKGVLLFGPPGTGKTMLAKAVATEGGASFLSVDASSVENKWLGESEKNAKAVFTLARRLAPCVVFIDEVDSLLSSREGSSDDSAHGTLTSVKTTMMSEWDGLNSGTNGSGERVIVIGSTNRPFDLDDAVLRRFPRRILVDLPDLETRKEILEVTLAENRLDHGVNLTVVAERLEGYTGSDIKEVCREAVVQISHEQARLLDQGFVNKREDITEGSLQRLRPVTMNDFESALSKLKRSVSEKGRELARVWEWNDEYGEIKKDKPSNLPHLMNMYL</sequence>
<dbReference type="Pfam" id="PF09336">
    <property type="entry name" value="Vps4_C"/>
    <property type="match status" value="1"/>
</dbReference>
<protein>
    <submittedName>
        <fullName evidence="9">Cell division cycle protein 48</fullName>
    </submittedName>
</protein>
<dbReference type="InterPro" id="IPR003593">
    <property type="entry name" value="AAA+_ATPase"/>
</dbReference>
<feature type="chain" id="PRO_5039932262" evidence="7">
    <location>
        <begin position="35"/>
        <end position="1440"/>
    </location>
</feature>
<comment type="subcellular location">
    <subcellularLocation>
        <location evidence="1">Mitochondrion outer membrane</location>
        <topology evidence="1">Single-pass membrane protein</topology>
    </subcellularLocation>
</comment>
<evidence type="ECO:0000256" key="1">
    <source>
        <dbReference type="ARBA" id="ARBA00004572"/>
    </source>
</evidence>
<feature type="compositionally biased region" description="Acidic residues" evidence="6">
    <location>
        <begin position="180"/>
        <end position="203"/>
    </location>
</feature>
<keyword evidence="7" id="KW-0732">Signal</keyword>
<evidence type="ECO:0000256" key="7">
    <source>
        <dbReference type="SAM" id="SignalP"/>
    </source>
</evidence>
<feature type="compositionally biased region" description="Basic and acidic residues" evidence="6">
    <location>
        <begin position="58"/>
        <end position="70"/>
    </location>
</feature>
<evidence type="ECO:0000256" key="6">
    <source>
        <dbReference type="SAM" id="MobiDB-lite"/>
    </source>
</evidence>
<evidence type="ECO:0000256" key="2">
    <source>
        <dbReference type="ARBA" id="ARBA00022741"/>
    </source>
</evidence>
<dbReference type="GO" id="GO:0016887">
    <property type="term" value="F:ATP hydrolysis activity"/>
    <property type="evidence" value="ECO:0007669"/>
    <property type="project" value="InterPro"/>
</dbReference>
<dbReference type="PANTHER" id="PTHR45644">
    <property type="entry name" value="AAA ATPASE, PUTATIVE (AFU_ORTHOLOGUE AFUA_2G12920)-RELATED-RELATED"/>
    <property type="match status" value="1"/>
</dbReference>
<dbReference type="InterPro" id="IPR003959">
    <property type="entry name" value="ATPase_AAA_core"/>
</dbReference>
<reference evidence="9" key="2">
    <citation type="submission" date="2021-04" db="EMBL/GenBank/DDBJ databases">
        <authorList>
            <person name="Podell S."/>
        </authorList>
    </citation>
    <scope>NUCLEOTIDE SEQUENCE</scope>
    <source>
        <strain evidence="9">Hildebrandi</strain>
    </source>
</reference>
<feature type="compositionally biased region" description="Basic residues" evidence="6">
    <location>
        <begin position="274"/>
        <end position="283"/>
    </location>
</feature>
<dbReference type="EMBL" id="JAGRRH010000010">
    <property type="protein sequence ID" value="KAG7362903.1"/>
    <property type="molecule type" value="Genomic_DNA"/>
</dbReference>
<keyword evidence="5" id="KW-0175">Coiled coil</keyword>
<dbReference type="OrthoDB" id="10254455at2759"/>
<feature type="compositionally biased region" description="Low complexity" evidence="6">
    <location>
        <begin position="101"/>
        <end position="110"/>
    </location>
</feature>
<keyword evidence="10" id="KW-1185">Reference proteome</keyword>